<dbReference type="RefSeq" id="WP_132418328.1">
    <property type="nucleotide sequence ID" value="NZ_SKFG01000010.1"/>
</dbReference>
<evidence type="ECO:0000256" key="8">
    <source>
        <dbReference type="SAM" id="MobiDB-lite"/>
    </source>
</evidence>
<evidence type="ECO:0000256" key="7">
    <source>
        <dbReference type="ARBA" id="ARBA00023288"/>
    </source>
</evidence>
<keyword evidence="7" id="KW-0449">Lipoprotein</keyword>
<organism evidence="10 11">
    <name type="scientific">Paenibacillus albiflavus</name>
    <dbReference type="NCBI Taxonomy" id="2545760"/>
    <lineage>
        <taxon>Bacteria</taxon>
        <taxon>Bacillati</taxon>
        <taxon>Bacillota</taxon>
        <taxon>Bacilli</taxon>
        <taxon>Bacillales</taxon>
        <taxon>Paenibacillaceae</taxon>
        <taxon>Paenibacillus</taxon>
    </lineage>
</organism>
<evidence type="ECO:0000256" key="9">
    <source>
        <dbReference type="SAM" id="SignalP"/>
    </source>
</evidence>
<protein>
    <submittedName>
        <fullName evidence="10">Extracellular solute-binding protein</fullName>
    </submittedName>
</protein>
<dbReference type="OrthoDB" id="9798191at2"/>
<dbReference type="PANTHER" id="PTHR43649:SF33">
    <property type="entry name" value="POLYGALACTURONAN_RHAMNOGALACTURONAN-BINDING PROTEIN YTCQ"/>
    <property type="match status" value="1"/>
</dbReference>
<feature type="signal peptide" evidence="9">
    <location>
        <begin position="1"/>
        <end position="20"/>
    </location>
</feature>
<keyword evidence="3" id="KW-1003">Cell membrane</keyword>
<dbReference type="InterPro" id="IPR006061">
    <property type="entry name" value="SBP_1_CS"/>
</dbReference>
<dbReference type="InterPro" id="IPR006059">
    <property type="entry name" value="SBP"/>
</dbReference>
<evidence type="ECO:0000313" key="10">
    <source>
        <dbReference type="EMBL" id="TCZ77226.1"/>
    </source>
</evidence>
<name>A0A4R4EBG8_9BACL</name>
<evidence type="ECO:0000256" key="6">
    <source>
        <dbReference type="ARBA" id="ARBA00023139"/>
    </source>
</evidence>
<dbReference type="Pfam" id="PF01547">
    <property type="entry name" value="SBP_bac_1"/>
    <property type="match status" value="1"/>
</dbReference>
<sequence>MKKASKQLPIMLTACLLAVAGCSKTDTSESAATPVGATPASVASPESKATPKAGEKVKIEYFQQKTEIASKVDKLISEFQEKNPNIIVEQNSVPNSMNVWTMRLSTNDMPPVFNHYPHNAVFQKAARDGSIVDLTNDPLLKDVQPAILEMSKIDGKNYLVPIALATLGVYYNEDMFKELNLSIPQTYSEFIETAEKIKAAGKVPFLFADKEVPAINFSTATMMGVQVPNAEKFFDDVMNGKVHITDNPDMKVFAKKIYDLRQFGQKNSLGVSREDRIREFANGKAAMFFEGIWSIQPTKEANPNLKFAMFPLPAEKAEDTKVQVTVDTGIGLPKDGKNQQEARKFIEFMASKEAVEEYISTSQYPAAIKGVKNNAVENKSLNDLINDGKIYAPLSRKWPPGALDEFGAATQELISTGNIDNYLKKLDSIFYNKQTQ</sequence>
<evidence type="ECO:0000256" key="4">
    <source>
        <dbReference type="ARBA" id="ARBA00022729"/>
    </source>
</evidence>
<comment type="similarity">
    <text evidence="1">Belongs to the bacterial solute-binding protein 1 family.</text>
</comment>
<keyword evidence="6" id="KW-0564">Palmitate</keyword>
<comment type="caution">
    <text evidence="10">The sequence shown here is derived from an EMBL/GenBank/DDBJ whole genome shotgun (WGS) entry which is preliminary data.</text>
</comment>
<evidence type="ECO:0000256" key="1">
    <source>
        <dbReference type="ARBA" id="ARBA00008520"/>
    </source>
</evidence>
<reference evidence="10 11" key="1">
    <citation type="submission" date="2019-03" db="EMBL/GenBank/DDBJ databases">
        <authorList>
            <person name="Kim M.K.M."/>
        </authorList>
    </citation>
    <scope>NUCLEOTIDE SEQUENCE [LARGE SCALE GENOMIC DNA]</scope>
    <source>
        <strain evidence="10 11">18JY21-1</strain>
    </source>
</reference>
<dbReference type="PROSITE" id="PS51257">
    <property type="entry name" value="PROKAR_LIPOPROTEIN"/>
    <property type="match status" value="1"/>
</dbReference>
<dbReference type="Gene3D" id="3.40.190.10">
    <property type="entry name" value="Periplasmic binding protein-like II"/>
    <property type="match status" value="2"/>
</dbReference>
<proteinExistence type="inferred from homology"/>
<feature type="region of interest" description="Disordered" evidence="8">
    <location>
        <begin position="28"/>
        <end position="50"/>
    </location>
</feature>
<keyword evidence="2" id="KW-0813">Transport</keyword>
<dbReference type="PANTHER" id="PTHR43649">
    <property type="entry name" value="ARABINOSE-BINDING PROTEIN-RELATED"/>
    <property type="match status" value="1"/>
</dbReference>
<dbReference type="PROSITE" id="PS01037">
    <property type="entry name" value="SBP_BACTERIAL_1"/>
    <property type="match status" value="1"/>
</dbReference>
<dbReference type="InterPro" id="IPR050490">
    <property type="entry name" value="Bact_solute-bd_prot1"/>
</dbReference>
<keyword evidence="5" id="KW-0472">Membrane</keyword>
<dbReference type="AlphaFoldDB" id="A0A4R4EBG8"/>
<evidence type="ECO:0000256" key="3">
    <source>
        <dbReference type="ARBA" id="ARBA00022475"/>
    </source>
</evidence>
<evidence type="ECO:0000256" key="5">
    <source>
        <dbReference type="ARBA" id="ARBA00023136"/>
    </source>
</evidence>
<dbReference type="GO" id="GO:0055085">
    <property type="term" value="P:transmembrane transport"/>
    <property type="evidence" value="ECO:0007669"/>
    <property type="project" value="InterPro"/>
</dbReference>
<feature type="chain" id="PRO_5039290953" evidence="9">
    <location>
        <begin position="21"/>
        <end position="436"/>
    </location>
</feature>
<dbReference type="SUPFAM" id="SSF53850">
    <property type="entry name" value="Periplasmic binding protein-like II"/>
    <property type="match status" value="1"/>
</dbReference>
<evidence type="ECO:0000256" key="2">
    <source>
        <dbReference type="ARBA" id="ARBA00022448"/>
    </source>
</evidence>
<gene>
    <name evidence="10" type="ORF">E0485_12275</name>
</gene>
<dbReference type="EMBL" id="SKFG01000010">
    <property type="protein sequence ID" value="TCZ77226.1"/>
    <property type="molecule type" value="Genomic_DNA"/>
</dbReference>
<evidence type="ECO:0000313" key="11">
    <source>
        <dbReference type="Proteomes" id="UP000295418"/>
    </source>
</evidence>
<accession>A0A4R4EBG8</accession>
<keyword evidence="4 9" id="KW-0732">Signal</keyword>
<keyword evidence="11" id="KW-1185">Reference proteome</keyword>
<dbReference type="Proteomes" id="UP000295418">
    <property type="component" value="Unassembled WGS sequence"/>
</dbReference>